<dbReference type="InterPro" id="IPR011032">
    <property type="entry name" value="GroES-like_sf"/>
</dbReference>
<dbReference type="GO" id="GO:0051903">
    <property type="term" value="F:S-(hydroxymethyl)glutathione dehydrogenase [NAD(P)+] activity"/>
    <property type="evidence" value="ECO:0007669"/>
    <property type="project" value="TreeGrafter"/>
</dbReference>
<keyword evidence="4 7" id="KW-0560">Oxidoreductase</keyword>
<comment type="cofactor">
    <cofactor evidence="1">
        <name>Zn(2+)</name>
        <dbReference type="ChEBI" id="CHEBI:29105"/>
    </cofactor>
</comment>
<keyword evidence="5" id="KW-0520">NAD</keyword>
<evidence type="ECO:0000256" key="1">
    <source>
        <dbReference type="ARBA" id="ARBA00001947"/>
    </source>
</evidence>
<evidence type="ECO:0000256" key="2">
    <source>
        <dbReference type="ARBA" id="ARBA00022723"/>
    </source>
</evidence>
<evidence type="ECO:0000256" key="3">
    <source>
        <dbReference type="ARBA" id="ARBA00022833"/>
    </source>
</evidence>
<evidence type="ECO:0000259" key="6">
    <source>
        <dbReference type="SMART" id="SM00829"/>
    </source>
</evidence>
<reference evidence="7" key="1">
    <citation type="submission" date="2015-10" db="EMBL/GenBank/DDBJ databases">
        <authorList>
            <person name="Gilbert D.G."/>
        </authorList>
    </citation>
    <scope>NUCLEOTIDE SEQUENCE</scope>
</reference>
<keyword evidence="2" id="KW-0479">Metal-binding</keyword>
<dbReference type="EMBL" id="CZRL01000120">
    <property type="protein sequence ID" value="CUS55054.1"/>
    <property type="molecule type" value="Genomic_DNA"/>
</dbReference>
<dbReference type="SUPFAM" id="SSF51735">
    <property type="entry name" value="NAD(P)-binding Rossmann-fold domains"/>
    <property type="match status" value="1"/>
</dbReference>
<dbReference type="Pfam" id="PF00107">
    <property type="entry name" value="ADH_zinc_N"/>
    <property type="match status" value="1"/>
</dbReference>
<dbReference type="AlphaFoldDB" id="A0A160TY71"/>
<dbReference type="GO" id="GO:0008270">
    <property type="term" value="F:zinc ion binding"/>
    <property type="evidence" value="ECO:0007669"/>
    <property type="project" value="InterPro"/>
</dbReference>
<dbReference type="CDD" id="cd08279">
    <property type="entry name" value="Zn_ADH_class_III"/>
    <property type="match status" value="1"/>
</dbReference>
<dbReference type="InterPro" id="IPR036291">
    <property type="entry name" value="NAD(P)-bd_dom_sf"/>
</dbReference>
<protein>
    <submittedName>
        <fullName evidence="7">Alcohol dehydrogenase</fullName>
        <ecNumber evidence="7">1.1.1.1</ecNumber>
    </submittedName>
</protein>
<dbReference type="PANTHER" id="PTHR43880">
    <property type="entry name" value="ALCOHOL DEHYDROGENASE"/>
    <property type="match status" value="1"/>
</dbReference>
<proteinExistence type="predicted"/>
<dbReference type="GO" id="GO:0005829">
    <property type="term" value="C:cytosol"/>
    <property type="evidence" value="ECO:0007669"/>
    <property type="project" value="TreeGrafter"/>
</dbReference>
<evidence type="ECO:0000256" key="5">
    <source>
        <dbReference type="ARBA" id="ARBA00023027"/>
    </source>
</evidence>
<dbReference type="GO" id="GO:0004022">
    <property type="term" value="F:alcohol dehydrogenase (NAD+) activity"/>
    <property type="evidence" value="ECO:0007669"/>
    <property type="project" value="UniProtKB-EC"/>
</dbReference>
<dbReference type="PANTHER" id="PTHR43880:SF12">
    <property type="entry name" value="ALCOHOL DEHYDROGENASE CLASS-3"/>
    <property type="match status" value="1"/>
</dbReference>
<dbReference type="SMART" id="SM00829">
    <property type="entry name" value="PKS_ER"/>
    <property type="match status" value="1"/>
</dbReference>
<dbReference type="InterPro" id="IPR002328">
    <property type="entry name" value="ADH_Zn_CS"/>
</dbReference>
<dbReference type="InterPro" id="IPR013149">
    <property type="entry name" value="ADH-like_C"/>
</dbReference>
<dbReference type="PROSITE" id="PS00059">
    <property type="entry name" value="ADH_ZINC"/>
    <property type="match status" value="1"/>
</dbReference>
<sequence length="365" mass="38514">MKIKAAVLYEPNKPMVVETIDLEEPKEGEVLVRIVAAGVCYSDYHIMLGEWTHLLPVVLGHEGAGVVEQVGPGVSRVTPGQSVILNFRANCGTCHYCIIGRPVLCNGVDAPRNTMFDGSSRLSKNSKTIHHFARTSCFAEYAVVPESGAVAIRADMPLDKACLVGCSVMTGVGAVINTAKIEAGSSVAVIGCGGIGLNAVQGAVLAGAGRIIAVDLRDNKLEYAKTFGATDTINASNGDAVAQVMNLTGRGVDYAFEAIGNTHTIHQAYEMLAPGGTAVVVGMAPENDEVSINALSFPRTEKSIVGSWYGGARPWVDLPRISDLYLSGKLKIDPMISRTYGLDEINTAYDALAAGEVARSIIVFD</sequence>
<dbReference type="GO" id="GO:0046294">
    <property type="term" value="P:formaldehyde catabolic process"/>
    <property type="evidence" value="ECO:0007669"/>
    <property type="project" value="TreeGrafter"/>
</dbReference>
<accession>A0A160TY71</accession>
<dbReference type="EC" id="1.1.1.1" evidence="7"/>
<dbReference type="FunFam" id="3.40.50.720:FF:000003">
    <property type="entry name" value="S-(hydroxymethyl)glutathione dehydrogenase"/>
    <property type="match status" value="1"/>
</dbReference>
<evidence type="ECO:0000256" key="4">
    <source>
        <dbReference type="ARBA" id="ARBA00023002"/>
    </source>
</evidence>
<dbReference type="InterPro" id="IPR020843">
    <property type="entry name" value="ER"/>
</dbReference>
<dbReference type="InterPro" id="IPR013154">
    <property type="entry name" value="ADH-like_N"/>
</dbReference>
<keyword evidence="3" id="KW-0862">Zinc</keyword>
<feature type="domain" description="Enoyl reductase (ER)" evidence="6">
    <location>
        <begin position="10"/>
        <end position="364"/>
    </location>
</feature>
<evidence type="ECO:0000313" key="7">
    <source>
        <dbReference type="EMBL" id="CUS55054.1"/>
    </source>
</evidence>
<dbReference type="Pfam" id="PF08240">
    <property type="entry name" value="ADH_N"/>
    <property type="match status" value="1"/>
</dbReference>
<gene>
    <name evidence="7" type="ORF">MGWOODY_XGa2122</name>
</gene>
<dbReference type="Gene3D" id="3.40.50.720">
    <property type="entry name" value="NAD(P)-binding Rossmann-like Domain"/>
    <property type="match status" value="1"/>
</dbReference>
<dbReference type="Gene3D" id="3.90.180.10">
    <property type="entry name" value="Medium-chain alcohol dehydrogenases, catalytic domain"/>
    <property type="match status" value="1"/>
</dbReference>
<dbReference type="SUPFAM" id="SSF50129">
    <property type="entry name" value="GroES-like"/>
    <property type="match status" value="2"/>
</dbReference>
<name>A0A160TY71_9ZZZZ</name>
<organism evidence="7">
    <name type="scientific">hydrothermal vent metagenome</name>
    <dbReference type="NCBI Taxonomy" id="652676"/>
    <lineage>
        <taxon>unclassified sequences</taxon>
        <taxon>metagenomes</taxon>
        <taxon>ecological metagenomes</taxon>
    </lineage>
</organism>